<dbReference type="AlphaFoldDB" id="A0A1M6SAF3"/>
<dbReference type="Proteomes" id="UP000198940">
    <property type="component" value="Unassembled WGS sequence"/>
</dbReference>
<dbReference type="EMBL" id="FOKU01000002">
    <property type="protein sequence ID" value="SFB79474.1"/>
    <property type="molecule type" value="Genomic_DNA"/>
</dbReference>
<dbReference type="STRING" id="1055723.SAMN05216293_1052"/>
<organism evidence="2 3">
    <name type="scientific">Flagellimonas taeanensis</name>
    <dbReference type="NCBI Taxonomy" id="1005926"/>
    <lineage>
        <taxon>Bacteria</taxon>
        <taxon>Pseudomonadati</taxon>
        <taxon>Bacteroidota</taxon>
        <taxon>Flavobacteriia</taxon>
        <taxon>Flavobacteriales</taxon>
        <taxon>Flavobacteriaceae</taxon>
        <taxon>Flagellimonas</taxon>
    </lineage>
</organism>
<evidence type="ECO:0000313" key="3">
    <source>
        <dbReference type="Proteomes" id="UP000184031"/>
    </source>
</evidence>
<accession>A0A1M6SAF3</accession>
<evidence type="ECO:0000313" key="2">
    <source>
        <dbReference type="EMBL" id="SHK41656.1"/>
    </source>
</evidence>
<evidence type="ECO:0000313" key="1">
    <source>
        <dbReference type="EMBL" id="SFB79474.1"/>
    </source>
</evidence>
<protein>
    <submittedName>
        <fullName evidence="2">Uncharacterized protein</fullName>
    </submittedName>
</protein>
<gene>
    <name evidence="1" type="ORF">SAMN04487891_102373</name>
    <name evidence="2" type="ORF">SAMN05216293_1052</name>
</gene>
<evidence type="ECO:0000313" key="4">
    <source>
        <dbReference type="Proteomes" id="UP000198940"/>
    </source>
</evidence>
<sequence length="343" mass="40373">MMGKLINDRVQEDLEKWLKREQRFQKIFSSPLADSRSFLKEKLKYYDTLRSRYGNGATREERTTLRLMREDRSAIERQLYPNILVRFAYRVSSLIHKEIEIQQEQRRDHANLQELRTAVTRLDFPENAISERHLEAKEHLPFTYQIAENQQMAVHWYLSREPDGTYRFNGYRATLITEGGPQRTQRFPLDGMDEITAGQAYNLLSGRSVQIGAERDRHWVKLDLNDKDRDGNHKVKRFYANYNYSLKDQLAKIPINSLANPGQMKMLEAALRNGERKKIELSGGGYLSIEANPQHRSIDCYREGQKIPFGQVIKGRSERNKKFRTNGRLRKGIEGIDRRRIIR</sequence>
<comment type="caution">
    <text evidence="2">The sequence shown here is derived from an EMBL/GenBank/DDBJ whole genome shotgun (WGS) entry which is preliminary data.</text>
</comment>
<keyword evidence="4" id="KW-1185">Reference proteome</keyword>
<dbReference type="EMBL" id="FRAT01000002">
    <property type="protein sequence ID" value="SHK41656.1"/>
    <property type="molecule type" value="Genomic_DNA"/>
</dbReference>
<name>A0A1M6SAF3_9FLAO</name>
<reference evidence="2 3" key="1">
    <citation type="submission" date="2016-11" db="EMBL/GenBank/DDBJ databases">
        <authorList>
            <person name="Varghese N."/>
            <person name="Submissions S."/>
        </authorList>
    </citation>
    <scope>NUCLEOTIDE SEQUENCE [LARGE SCALE GENOMIC DNA]</scope>
    <source>
        <strain evidence="2 3">CGMCC 1.12174</strain>
        <strain evidence="1 4">DSM 26351</strain>
    </source>
</reference>
<proteinExistence type="predicted"/>
<dbReference type="Proteomes" id="UP000184031">
    <property type="component" value="Unassembled WGS sequence"/>
</dbReference>